<comment type="PTM">
    <text evidence="5">Phosphorylated by CheA. Phosphorylation of the N-terminal regulatory domain activates the methylesterase activity.</text>
</comment>
<dbReference type="PANTHER" id="PTHR42872:SF6">
    <property type="entry name" value="PROTEIN-GLUTAMATE METHYLESTERASE_PROTEIN-GLUTAMINE GLUTAMINASE"/>
    <property type="match status" value="1"/>
</dbReference>
<evidence type="ECO:0000256" key="1">
    <source>
        <dbReference type="ARBA" id="ARBA00022490"/>
    </source>
</evidence>
<dbReference type="RefSeq" id="WP_071897124.1">
    <property type="nucleotide sequence ID" value="NZ_MPIN01000002.1"/>
</dbReference>
<comment type="similarity">
    <text evidence="5">Belongs to the CheB family.</text>
</comment>
<gene>
    <name evidence="5" type="primary">cheB</name>
    <name evidence="10" type="ORF">BON30_06965</name>
</gene>
<evidence type="ECO:0000259" key="9">
    <source>
        <dbReference type="PROSITE" id="PS50122"/>
    </source>
</evidence>
<evidence type="ECO:0000256" key="7">
    <source>
        <dbReference type="PROSITE-ProRule" id="PRU00169"/>
    </source>
</evidence>
<evidence type="ECO:0000256" key="3">
    <source>
        <dbReference type="ARBA" id="ARBA00022801"/>
    </source>
</evidence>
<dbReference type="InterPro" id="IPR035909">
    <property type="entry name" value="CheB_C"/>
</dbReference>
<keyword evidence="1 5" id="KW-0963">Cytoplasm</keyword>
<dbReference type="PROSITE" id="PS50122">
    <property type="entry name" value="CHEB"/>
    <property type="match status" value="1"/>
</dbReference>
<reference evidence="10 11" key="2">
    <citation type="submission" date="2016-12" db="EMBL/GenBank/DDBJ databases">
        <title>Draft Genome Sequence of Cystobacter ferrugineus Strain Cbfe23.</title>
        <authorList>
            <person name="Akbar S."/>
            <person name="Dowd S.E."/>
            <person name="Stevens D.C."/>
        </authorList>
    </citation>
    <scope>NUCLEOTIDE SEQUENCE [LARGE SCALE GENOMIC DNA]</scope>
    <source>
        <strain evidence="10 11">Cbfe23</strain>
    </source>
</reference>
<comment type="domain">
    <text evidence="5">Contains a C-terminal catalytic domain, and an N-terminal region which modulates catalytic activity.</text>
</comment>
<dbReference type="GO" id="GO:0050568">
    <property type="term" value="F:protein-glutamine glutaminase activity"/>
    <property type="evidence" value="ECO:0007669"/>
    <property type="project" value="UniProtKB-UniRule"/>
</dbReference>
<dbReference type="Gene3D" id="3.40.50.2300">
    <property type="match status" value="1"/>
</dbReference>
<dbReference type="InterPro" id="IPR000673">
    <property type="entry name" value="Sig_transdc_resp-reg_Me-estase"/>
</dbReference>
<dbReference type="GO" id="GO:0000156">
    <property type="term" value="F:phosphorelay response regulator activity"/>
    <property type="evidence" value="ECO:0007669"/>
    <property type="project" value="InterPro"/>
</dbReference>
<dbReference type="InterPro" id="IPR011006">
    <property type="entry name" value="CheY-like_superfamily"/>
</dbReference>
<feature type="active site" evidence="5 6">
    <location>
        <position position="172"/>
    </location>
</feature>
<protein>
    <recommendedName>
        <fullName evidence="5">Protein-glutamate methylesterase/protein-glutamine glutaminase</fullName>
        <ecNumber evidence="5">3.1.1.61</ecNumber>
        <ecNumber evidence="5">3.5.1.44</ecNumber>
    </recommendedName>
</protein>
<evidence type="ECO:0000256" key="4">
    <source>
        <dbReference type="ARBA" id="ARBA00048267"/>
    </source>
</evidence>
<keyword evidence="2 5" id="KW-0145">Chemotaxis</keyword>
<dbReference type="GO" id="GO:0005737">
    <property type="term" value="C:cytoplasm"/>
    <property type="evidence" value="ECO:0007669"/>
    <property type="project" value="UniProtKB-SubCell"/>
</dbReference>
<keyword evidence="3 5" id="KW-0378">Hydrolase</keyword>
<comment type="subcellular location">
    <subcellularLocation>
        <location evidence="5">Cytoplasm</location>
    </subcellularLocation>
</comment>
<proteinExistence type="inferred from homology"/>
<dbReference type="Proteomes" id="UP000182229">
    <property type="component" value="Unassembled WGS sequence"/>
</dbReference>
<comment type="caution">
    <text evidence="10">The sequence shown here is derived from an EMBL/GenBank/DDBJ whole genome shotgun (WGS) entry which is preliminary data.</text>
</comment>
<dbReference type="PROSITE" id="PS50110">
    <property type="entry name" value="RESPONSE_REGULATORY"/>
    <property type="match status" value="1"/>
</dbReference>
<dbReference type="Pfam" id="PF01339">
    <property type="entry name" value="CheB_methylest"/>
    <property type="match status" value="1"/>
</dbReference>
<evidence type="ECO:0000259" key="8">
    <source>
        <dbReference type="PROSITE" id="PS50110"/>
    </source>
</evidence>
<organism evidence="10 11">
    <name type="scientific">Cystobacter ferrugineus</name>
    <dbReference type="NCBI Taxonomy" id="83449"/>
    <lineage>
        <taxon>Bacteria</taxon>
        <taxon>Pseudomonadati</taxon>
        <taxon>Myxococcota</taxon>
        <taxon>Myxococcia</taxon>
        <taxon>Myxococcales</taxon>
        <taxon>Cystobacterineae</taxon>
        <taxon>Archangiaceae</taxon>
        <taxon>Cystobacter</taxon>
    </lineage>
</organism>
<dbReference type="GO" id="GO:0008984">
    <property type="term" value="F:protein-glutamate methylesterase activity"/>
    <property type="evidence" value="ECO:0007669"/>
    <property type="project" value="UniProtKB-UniRule"/>
</dbReference>
<feature type="active site" evidence="5 6">
    <location>
        <position position="294"/>
    </location>
</feature>
<feature type="active site" evidence="5 6">
    <location>
        <position position="199"/>
    </location>
</feature>
<evidence type="ECO:0000256" key="6">
    <source>
        <dbReference type="PROSITE-ProRule" id="PRU00050"/>
    </source>
</evidence>
<comment type="catalytic activity">
    <reaction evidence="4 5">
        <text>[protein]-L-glutamate 5-O-methyl ester + H2O = L-glutamyl-[protein] + methanol + H(+)</text>
        <dbReference type="Rhea" id="RHEA:23236"/>
        <dbReference type="Rhea" id="RHEA-COMP:10208"/>
        <dbReference type="Rhea" id="RHEA-COMP:10311"/>
        <dbReference type="ChEBI" id="CHEBI:15377"/>
        <dbReference type="ChEBI" id="CHEBI:15378"/>
        <dbReference type="ChEBI" id="CHEBI:17790"/>
        <dbReference type="ChEBI" id="CHEBI:29973"/>
        <dbReference type="ChEBI" id="CHEBI:82795"/>
        <dbReference type="EC" id="3.1.1.61"/>
    </reaction>
</comment>
<accession>A0A1L9BEJ4</accession>
<dbReference type="SMART" id="SM00448">
    <property type="entry name" value="REC"/>
    <property type="match status" value="1"/>
</dbReference>
<dbReference type="InterPro" id="IPR008248">
    <property type="entry name" value="CheB-like"/>
</dbReference>
<sequence length="358" mass="38524">MKRLRVLIVDDSLTMRRRLAELFTADGTFEVVGEAIDGQQAFEHCHRVRPDVVTMDLMMPKLDGLRSTELIMAHCPTPIVVLSAAESRTEGQRTMDALAAGAVDAVDKPSGPPDAKWSRTFLERVRLAARVRVITHVRARFQREREPVRPPPVVPAVPTLAQAPRLLVVGASTGGPAAVSFLLGALPPGFPLPMLLVLHTTEQFDTAMVEWLEARSGLQVRKAVDGEALPLPGRLCVRMAPGNRHMVVRGGRLWLEDGPERHSCRPSVDTLFESVARELGGAAIGCLLTGMGRDGAEGLGAMRRAGATTVVEDESTCVVFGMPREAIRLGAAQHVVGLTALPMLLTALARADAREGTA</sequence>
<dbReference type="SUPFAM" id="SSF52738">
    <property type="entry name" value="Methylesterase CheB, C-terminal domain"/>
    <property type="match status" value="1"/>
</dbReference>
<dbReference type="CDD" id="cd17541">
    <property type="entry name" value="REC_CheB-like"/>
    <property type="match status" value="1"/>
</dbReference>
<dbReference type="InterPro" id="IPR001789">
    <property type="entry name" value="Sig_transdc_resp-reg_receiver"/>
</dbReference>
<evidence type="ECO:0000256" key="2">
    <source>
        <dbReference type="ARBA" id="ARBA00022500"/>
    </source>
</evidence>
<keyword evidence="11" id="KW-1185">Reference proteome</keyword>
<dbReference type="PANTHER" id="PTHR42872">
    <property type="entry name" value="PROTEIN-GLUTAMATE METHYLESTERASE/PROTEIN-GLUTAMINE GLUTAMINASE"/>
    <property type="match status" value="1"/>
</dbReference>
<dbReference type="CDD" id="cd16432">
    <property type="entry name" value="CheB_Rec"/>
    <property type="match status" value="1"/>
</dbReference>
<dbReference type="EC" id="3.5.1.44" evidence="5"/>
<evidence type="ECO:0000256" key="5">
    <source>
        <dbReference type="HAMAP-Rule" id="MF_00099"/>
    </source>
</evidence>
<dbReference type="HAMAP" id="MF_00099">
    <property type="entry name" value="CheB_chemtxs"/>
    <property type="match status" value="1"/>
</dbReference>
<dbReference type="Pfam" id="PF00072">
    <property type="entry name" value="Response_reg"/>
    <property type="match status" value="1"/>
</dbReference>
<dbReference type="STRING" id="83449.BON30_06965"/>
<comment type="function">
    <text evidence="5">Involved in chemotaxis. Part of a chemotaxis signal transduction system that modulates chemotaxis in response to various stimuli. Catalyzes the demethylation of specific methylglutamate residues introduced into the chemoreceptors (methyl-accepting chemotaxis proteins or MCP) by CheR. Also mediates the irreversible deamidation of specific glutamine residues to glutamic acid.</text>
</comment>
<dbReference type="SUPFAM" id="SSF52172">
    <property type="entry name" value="CheY-like"/>
    <property type="match status" value="1"/>
</dbReference>
<comment type="catalytic activity">
    <reaction evidence="5">
        <text>L-glutaminyl-[protein] + H2O = L-glutamyl-[protein] + NH4(+)</text>
        <dbReference type="Rhea" id="RHEA:16441"/>
        <dbReference type="Rhea" id="RHEA-COMP:10207"/>
        <dbReference type="Rhea" id="RHEA-COMP:10208"/>
        <dbReference type="ChEBI" id="CHEBI:15377"/>
        <dbReference type="ChEBI" id="CHEBI:28938"/>
        <dbReference type="ChEBI" id="CHEBI:29973"/>
        <dbReference type="ChEBI" id="CHEBI:30011"/>
        <dbReference type="EC" id="3.5.1.44"/>
    </reaction>
</comment>
<reference evidence="11" key="1">
    <citation type="submission" date="2016-11" db="EMBL/GenBank/DDBJ databases">
        <authorList>
            <person name="Shukria A."/>
            <person name="Stevens D.C."/>
        </authorList>
    </citation>
    <scope>NUCLEOTIDE SEQUENCE [LARGE SCALE GENOMIC DNA]</scope>
    <source>
        <strain evidence="11">Cbfe23</strain>
    </source>
</reference>
<name>A0A1L9BEJ4_9BACT</name>
<dbReference type="NCBIfam" id="NF001965">
    <property type="entry name" value="PRK00742.1"/>
    <property type="match status" value="1"/>
</dbReference>
<dbReference type="OrthoDB" id="9793421at2"/>
<keyword evidence="5 7" id="KW-0597">Phosphoprotein</keyword>
<dbReference type="EC" id="3.1.1.61" evidence="5"/>
<evidence type="ECO:0000313" key="10">
    <source>
        <dbReference type="EMBL" id="OJH40682.1"/>
    </source>
</evidence>
<dbReference type="Gene3D" id="3.40.50.180">
    <property type="entry name" value="Methylesterase CheB, C-terminal domain"/>
    <property type="match status" value="1"/>
</dbReference>
<dbReference type="PIRSF" id="PIRSF000876">
    <property type="entry name" value="RR_chemtxs_CheB"/>
    <property type="match status" value="1"/>
</dbReference>
<dbReference type="GO" id="GO:0006935">
    <property type="term" value="P:chemotaxis"/>
    <property type="evidence" value="ECO:0007669"/>
    <property type="project" value="UniProtKB-UniRule"/>
</dbReference>
<feature type="domain" description="Response regulatory" evidence="8">
    <location>
        <begin position="5"/>
        <end position="123"/>
    </location>
</feature>
<dbReference type="EMBL" id="MPIN01000002">
    <property type="protein sequence ID" value="OJH40682.1"/>
    <property type="molecule type" value="Genomic_DNA"/>
</dbReference>
<feature type="modified residue" description="4-aspartylphosphate" evidence="5 7">
    <location>
        <position position="56"/>
    </location>
</feature>
<dbReference type="AlphaFoldDB" id="A0A1L9BEJ4"/>
<feature type="domain" description="CheB-type methylesterase" evidence="9">
    <location>
        <begin position="160"/>
        <end position="352"/>
    </location>
</feature>
<evidence type="ECO:0000313" key="11">
    <source>
        <dbReference type="Proteomes" id="UP000182229"/>
    </source>
</evidence>